<sequence>MAELAASLAREHGILIVAVLFGMLVICVYAAMSVTHGIERRRMEQFDREFGRFQAASMEKKR</sequence>
<dbReference type="Proteomes" id="UP000198661">
    <property type="component" value="Unassembled WGS sequence"/>
</dbReference>
<dbReference type="RefSeq" id="WP_143085239.1">
    <property type="nucleotide sequence ID" value="NZ_FOOK01000006.1"/>
</dbReference>
<evidence type="ECO:0000313" key="2">
    <source>
        <dbReference type="EMBL" id="SFF83059.1"/>
    </source>
</evidence>
<dbReference type="EMBL" id="FOOK01000006">
    <property type="protein sequence ID" value="SFF83059.1"/>
    <property type="molecule type" value="Genomic_DNA"/>
</dbReference>
<evidence type="ECO:0000256" key="1">
    <source>
        <dbReference type="SAM" id="Phobius"/>
    </source>
</evidence>
<evidence type="ECO:0008006" key="4">
    <source>
        <dbReference type="Google" id="ProtNLM"/>
    </source>
</evidence>
<keyword evidence="1" id="KW-0812">Transmembrane</keyword>
<keyword evidence="3" id="KW-1185">Reference proteome</keyword>
<name>A0A1I2LX73_9BACL</name>
<reference evidence="2 3" key="1">
    <citation type="submission" date="2016-10" db="EMBL/GenBank/DDBJ databases">
        <authorList>
            <person name="de Groot N.N."/>
        </authorList>
    </citation>
    <scope>NUCLEOTIDE SEQUENCE [LARGE SCALE GENOMIC DNA]</scope>
    <source>
        <strain evidence="2 3">DSM 44945</strain>
    </source>
</reference>
<keyword evidence="1" id="KW-0472">Membrane</keyword>
<protein>
    <recommendedName>
        <fullName evidence="4">CcmD family protein</fullName>
    </recommendedName>
</protein>
<dbReference type="STRING" id="201973.SAMN04488025_10649"/>
<organism evidence="2 3">
    <name type="scientific">Planifilum fulgidum</name>
    <dbReference type="NCBI Taxonomy" id="201973"/>
    <lineage>
        <taxon>Bacteria</taxon>
        <taxon>Bacillati</taxon>
        <taxon>Bacillota</taxon>
        <taxon>Bacilli</taxon>
        <taxon>Bacillales</taxon>
        <taxon>Thermoactinomycetaceae</taxon>
        <taxon>Planifilum</taxon>
    </lineage>
</organism>
<proteinExistence type="predicted"/>
<evidence type="ECO:0000313" key="3">
    <source>
        <dbReference type="Proteomes" id="UP000198661"/>
    </source>
</evidence>
<keyword evidence="1" id="KW-1133">Transmembrane helix</keyword>
<dbReference type="AlphaFoldDB" id="A0A1I2LX73"/>
<accession>A0A1I2LX73</accession>
<dbReference type="OrthoDB" id="9886549at2"/>
<feature type="transmembrane region" description="Helical" evidence="1">
    <location>
        <begin position="12"/>
        <end position="32"/>
    </location>
</feature>
<gene>
    <name evidence="2" type="ORF">SAMN04488025_10649</name>
</gene>